<dbReference type="InterPro" id="IPR011006">
    <property type="entry name" value="CheY-like_superfamily"/>
</dbReference>
<dbReference type="GO" id="GO:0005829">
    <property type="term" value="C:cytosol"/>
    <property type="evidence" value="ECO:0007669"/>
    <property type="project" value="TreeGrafter"/>
</dbReference>
<dbReference type="Pfam" id="PF00486">
    <property type="entry name" value="Trans_reg_C"/>
    <property type="match status" value="1"/>
</dbReference>
<feature type="DNA-binding region" description="OmpR/PhoB-type" evidence="5">
    <location>
        <begin position="129"/>
        <end position="228"/>
    </location>
</feature>
<evidence type="ECO:0000256" key="5">
    <source>
        <dbReference type="PROSITE-ProRule" id="PRU01091"/>
    </source>
</evidence>
<dbReference type="HOGENOM" id="CLU_000445_30_4_0"/>
<dbReference type="SUPFAM" id="SSF52172">
    <property type="entry name" value="CheY-like"/>
    <property type="match status" value="1"/>
</dbReference>
<dbReference type="Proteomes" id="UP000000323">
    <property type="component" value="Chromosome 2"/>
</dbReference>
<dbReference type="SMART" id="SM00448">
    <property type="entry name" value="REC"/>
    <property type="match status" value="1"/>
</dbReference>
<name>D1CH01_THET1</name>
<dbReference type="GO" id="GO:0000976">
    <property type="term" value="F:transcription cis-regulatory region binding"/>
    <property type="evidence" value="ECO:0007669"/>
    <property type="project" value="TreeGrafter"/>
</dbReference>
<dbReference type="InterPro" id="IPR001789">
    <property type="entry name" value="Sig_transdc_resp-reg_receiver"/>
</dbReference>
<evidence type="ECO:0000256" key="4">
    <source>
        <dbReference type="PROSITE-ProRule" id="PRU00169"/>
    </source>
</evidence>
<dbReference type="Gene3D" id="3.40.50.2300">
    <property type="match status" value="1"/>
</dbReference>
<accession>D1CH01</accession>
<dbReference type="Pfam" id="PF00072">
    <property type="entry name" value="Response_reg"/>
    <property type="match status" value="1"/>
</dbReference>
<dbReference type="AlphaFoldDB" id="D1CH01"/>
<evidence type="ECO:0000313" key="9">
    <source>
        <dbReference type="Proteomes" id="UP000000323"/>
    </source>
</evidence>
<dbReference type="OrthoDB" id="9802426at2"/>
<dbReference type="KEGG" id="ttr:Tter_2120"/>
<protein>
    <submittedName>
        <fullName evidence="8">Two component transcriptional regulator, winged helix family</fullName>
    </submittedName>
</protein>
<dbReference type="STRING" id="525904.Tter_2120"/>
<proteinExistence type="predicted"/>
<feature type="domain" description="Response regulatory" evidence="6">
    <location>
        <begin position="4"/>
        <end position="119"/>
    </location>
</feature>
<evidence type="ECO:0000259" key="6">
    <source>
        <dbReference type="PROSITE" id="PS50110"/>
    </source>
</evidence>
<dbReference type="PROSITE" id="PS51755">
    <property type="entry name" value="OMPR_PHOB"/>
    <property type="match status" value="1"/>
</dbReference>
<dbReference type="PANTHER" id="PTHR48111:SF50">
    <property type="entry name" value="KDP OPERON TRANSCRIPTIONAL REGULATORY PROTEIN KDPE"/>
    <property type="match status" value="1"/>
</dbReference>
<dbReference type="FunFam" id="1.10.10.10:FF:000018">
    <property type="entry name" value="DNA-binding response regulator ResD"/>
    <property type="match status" value="1"/>
</dbReference>
<evidence type="ECO:0000256" key="1">
    <source>
        <dbReference type="ARBA" id="ARBA00022553"/>
    </source>
</evidence>
<dbReference type="EMBL" id="CP001826">
    <property type="protein sequence ID" value="ACZ43022.1"/>
    <property type="molecule type" value="Genomic_DNA"/>
</dbReference>
<evidence type="ECO:0000313" key="8">
    <source>
        <dbReference type="EMBL" id="ACZ43022.1"/>
    </source>
</evidence>
<feature type="modified residue" description="4-aspartylphosphate" evidence="4">
    <location>
        <position position="55"/>
    </location>
</feature>
<keyword evidence="9" id="KW-1185">Reference proteome</keyword>
<evidence type="ECO:0000256" key="3">
    <source>
        <dbReference type="ARBA" id="ARBA00023125"/>
    </source>
</evidence>
<dbReference type="RefSeq" id="WP_012876053.1">
    <property type="nucleotide sequence ID" value="NC_013526.1"/>
</dbReference>
<dbReference type="GO" id="GO:0032993">
    <property type="term" value="C:protein-DNA complex"/>
    <property type="evidence" value="ECO:0007669"/>
    <property type="project" value="TreeGrafter"/>
</dbReference>
<dbReference type="CDD" id="cd00383">
    <property type="entry name" value="trans_reg_C"/>
    <property type="match status" value="1"/>
</dbReference>
<dbReference type="GO" id="GO:0000156">
    <property type="term" value="F:phosphorelay response regulator activity"/>
    <property type="evidence" value="ECO:0007669"/>
    <property type="project" value="TreeGrafter"/>
</dbReference>
<dbReference type="InterPro" id="IPR039420">
    <property type="entry name" value="WalR-like"/>
</dbReference>
<dbReference type="Gene3D" id="1.10.10.10">
    <property type="entry name" value="Winged helix-like DNA-binding domain superfamily/Winged helix DNA-binding domain"/>
    <property type="match status" value="1"/>
</dbReference>
<gene>
    <name evidence="8" type="ordered locus">Tter_2120</name>
</gene>
<keyword evidence="3 5" id="KW-0238">DNA-binding</keyword>
<dbReference type="PROSITE" id="PS50110">
    <property type="entry name" value="RESPONSE_REGULATORY"/>
    <property type="match status" value="1"/>
</dbReference>
<feature type="domain" description="OmpR/PhoB-type" evidence="7">
    <location>
        <begin position="129"/>
        <end position="228"/>
    </location>
</feature>
<evidence type="ECO:0000256" key="2">
    <source>
        <dbReference type="ARBA" id="ARBA00023012"/>
    </source>
</evidence>
<dbReference type="InterPro" id="IPR036388">
    <property type="entry name" value="WH-like_DNA-bd_sf"/>
</dbReference>
<reference evidence="9" key="1">
    <citation type="journal article" date="2010" name="Stand. Genomic Sci.">
        <title>Complete genome sequence of 'Thermobaculum terrenum' type strain (YNP1).</title>
        <authorList>
            <person name="Kiss H."/>
            <person name="Cleland D."/>
            <person name="Lapidus A."/>
            <person name="Lucas S."/>
            <person name="Glavina Del Rio T."/>
            <person name="Nolan M."/>
            <person name="Tice H."/>
            <person name="Han C."/>
            <person name="Goodwin L."/>
            <person name="Pitluck S."/>
            <person name="Liolios K."/>
            <person name="Ivanova N."/>
            <person name="Mavromatis K."/>
            <person name="Ovchinnikova G."/>
            <person name="Pati A."/>
            <person name="Chen A."/>
            <person name="Palaniappan K."/>
            <person name="Land M."/>
            <person name="Hauser L."/>
            <person name="Chang Y."/>
            <person name="Jeffries C."/>
            <person name="Lu M."/>
            <person name="Brettin T."/>
            <person name="Detter J."/>
            <person name="Goker M."/>
            <person name="Tindall B."/>
            <person name="Beck B."/>
            <person name="McDermott T."/>
            <person name="Woyke T."/>
            <person name="Bristow J."/>
            <person name="Eisen J."/>
            <person name="Markowitz V."/>
            <person name="Hugenholtz P."/>
            <person name="Kyrpides N."/>
            <person name="Klenk H."/>
            <person name="Cheng J."/>
        </authorList>
    </citation>
    <scope>NUCLEOTIDE SEQUENCE [LARGE SCALE GENOMIC DNA]</scope>
    <source>
        <strain evidence="9">ATCC BAA-798 / YNP1</strain>
    </source>
</reference>
<dbReference type="GO" id="GO:0006355">
    <property type="term" value="P:regulation of DNA-templated transcription"/>
    <property type="evidence" value="ECO:0007669"/>
    <property type="project" value="InterPro"/>
</dbReference>
<organism evidence="8 9">
    <name type="scientific">Thermobaculum terrenum (strain ATCC BAA-798 / CCMEE 7001 / YNP1)</name>
    <dbReference type="NCBI Taxonomy" id="525904"/>
    <lineage>
        <taxon>Bacteria</taxon>
        <taxon>Bacillati</taxon>
        <taxon>Chloroflexota</taxon>
        <taxon>Chloroflexia</taxon>
        <taxon>Candidatus Thermobaculales</taxon>
        <taxon>Candidatus Thermobaculaceae</taxon>
        <taxon>Thermobaculum</taxon>
    </lineage>
</organism>
<keyword evidence="1 4" id="KW-0597">Phosphoprotein</keyword>
<dbReference type="Gene3D" id="6.10.250.690">
    <property type="match status" value="1"/>
</dbReference>
<dbReference type="CDD" id="cd17574">
    <property type="entry name" value="REC_OmpR"/>
    <property type="match status" value="1"/>
</dbReference>
<dbReference type="eggNOG" id="COG0745">
    <property type="taxonomic scope" value="Bacteria"/>
</dbReference>
<dbReference type="PANTHER" id="PTHR48111">
    <property type="entry name" value="REGULATOR OF RPOS"/>
    <property type="match status" value="1"/>
</dbReference>
<keyword evidence="2" id="KW-0902">Two-component regulatory system</keyword>
<dbReference type="SMART" id="SM00862">
    <property type="entry name" value="Trans_reg_C"/>
    <property type="match status" value="1"/>
</dbReference>
<sequence>MLPRVLVAEDDPEMAEVVTFGIRMSWPGCEVSVASSGVEALEAFEQGHPDLVVLDVSMPPPDGFEVCRRIRERSSVPILMLSVRGGTLDKVRALDLGADDYLTKPFDHLELLARLRALLRRASGSYRQAQQLAGADLLLDPCSRQVYLRGKPLHLTSTEYRLLELLVRHAGQVLPHDLIMERVWGPTYVGDHQLLKVFIRRLRHKLGDDPEQPRYIQTEWGMGYRFVGQSAERSPFVT</sequence>
<dbReference type="InterPro" id="IPR001867">
    <property type="entry name" value="OmpR/PhoB-type_DNA-bd"/>
</dbReference>
<evidence type="ECO:0000259" key="7">
    <source>
        <dbReference type="PROSITE" id="PS51755"/>
    </source>
</evidence>